<dbReference type="PANTHER" id="PTHR24321">
    <property type="entry name" value="DEHYDROGENASES, SHORT CHAIN"/>
    <property type="match status" value="1"/>
</dbReference>
<evidence type="ECO:0000256" key="2">
    <source>
        <dbReference type="ARBA" id="ARBA00022857"/>
    </source>
</evidence>
<protein>
    <submittedName>
        <fullName evidence="4">Uncharacterized protein</fullName>
    </submittedName>
</protein>
<dbReference type="InterPro" id="IPR036291">
    <property type="entry name" value="NAD(P)-bd_dom_sf"/>
</dbReference>
<evidence type="ECO:0000256" key="1">
    <source>
        <dbReference type="ARBA" id="ARBA00006484"/>
    </source>
</evidence>
<dbReference type="GO" id="GO:0016491">
    <property type="term" value="F:oxidoreductase activity"/>
    <property type="evidence" value="ECO:0007669"/>
    <property type="project" value="UniProtKB-KW"/>
</dbReference>
<dbReference type="Proteomes" id="UP000045706">
    <property type="component" value="Unassembled WGS sequence"/>
</dbReference>
<dbReference type="EMBL" id="CVQI01012558">
    <property type="protein sequence ID" value="CRK22030.1"/>
    <property type="molecule type" value="Genomic_DNA"/>
</dbReference>
<evidence type="ECO:0000256" key="3">
    <source>
        <dbReference type="ARBA" id="ARBA00023002"/>
    </source>
</evidence>
<dbReference type="PRINTS" id="PR00081">
    <property type="entry name" value="GDHRDH"/>
</dbReference>
<accession>A0A0G4LK11</accession>
<evidence type="ECO:0000313" key="5">
    <source>
        <dbReference type="Proteomes" id="UP000045706"/>
    </source>
</evidence>
<dbReference type="CDD" id="cd05233">
    <property type="entry name" value="SDR_c"/>
    <property type="match status" value="1"/>
</dbReference>
<dbReference type="Pfam" id="PF13561">
    <property type="entry name" value="adh_short_C2"/>
    <property type="match status" value="1"/>
</dbReference>
<dbReference type="AlphaFoldDB" id="A0A0G4LK11"/>
<organism evidence="4 5">
    <name type="scientific">Verticillium longisporum</name>
    <name type="common">Verticillium dahliae var. longisporum</name>
    <dbReference type="NCBI Taxonomy" id="100787"/>
    <lineage>
        <taxon>Eukaryota</taxon>
        <taxon>Fungi</taxon>
        <taxon>Dikarya</taxon>
        <taxon>Ascomycota</taxon>
        <taxon>Pezizomycotina</taxon>
        <taxon>Sordariomycetes</taxon>
        <taxon>Hypocreomycetidae</taxon>
        <taxon>Glomerellales</taxon>
        <taxon>Plectosphaerellaceae</taxon>
        <taxon>Verticillium</taxon>
    </lineage>
</organism>
<dbReference type="Gene3D" id="3.40.50.720">
    <property type="entry name" value="NAD(P)-binding Rossmann-like Domain"/>
    <property type="match status" value="1"/>
</dbReference>
<keyword evidence="2" id="KW-0521">NADP</keyword>
<proteinExistence type="inferred from homology"/>
<dbReference type="PANTHER" id="PTHR24321:SF12">
    <property type="entry name" value="SHORT-CHAIN DEHYDROGENASE_REDUCTASE FAMILY, PUTATIVE (AFU_ORTHOLOGUE AFUA_5G14340)-RELATED"/>
    <property type="match status" value="1"/>
</dbReference>
<dbReference type="InterPro" id="IPR002347">
    <property type="entry name" value="SDR_fam"/>
</dbReference>
<dbReference type="SUPFAM" id="SSF51735">
    <property type="entry name" value="NAD(P)-binding Rossmann-fold domains"/>
    <property type="match status" value="1"/>
</dbReference>
<gene>
    <name evidence="4" type="ORF">BN1723_012547</name>
</gene>
<evidence type="ECO:0000313" key="4">
    <source>
        <dbReference type="EMBL" id="CRK22030.1"/>
    </source>
</evidence>
<keyword evidence="3" id="KW-0560">Oxidoreductase</keyword>
<reference evidence="5" key="1">
    <citation type="submission" date="2015-05" db="EMBL/GenBank/DDBJ databases">
        <authorList>
            <person name="Fogelqvist Johan"/>
        </authorList>
    </citation>
    <scope>NUCLEOTIDE SEQUENCE [LARGE SCALE GENOMIC DNA]</scope>
</reference>
<sequence>SAVCAFFATASHIVARGYGAASPLESTGGPPQQFGAGEVRRGDVGGGRDLGEWTCGAGLRAALPFGVELGCLWSLRQNIISADQRRAMSRKRASRLGLSTAGDLRCGGIGAAVAKRFAQSGCTRLALTDINAESLAKTRSALREIRPEAQICSMEGDISNDSFVSSFAKHVSQTFGRVDYAVLSAGVLGASLRSHETPVADFDRITTINYRGTWLSSRAILSIMLEQEMLAEYPRQRGAIVNIASQLGIVARPAAAAYCASKAAVINMTRSDAIDYSKDGIRINCVCPGVIETPMTIGSEEVVHRLKPAIDIAPMQRMGTTEEVADAVLFLCSTRASFVQGHALVVDGGYTIN</sequence>
<name>A0A0G4LK11_VERLO</name>
<dbReference type="PRINTS" id="PR00080">
    <property type="entry name" value="SDRFAMILY"/>
</dbReference>
<dbReference type="FunFam" id="3.40.50.720:FF:000084">
    <property type="entry name" value="Short-chain dehydrogenase reductase"/>
    <property type="match status" value="1"/>
</dbReference>
<comment type="similarity">
    <text evidence="1">Belongs to the short-chain dehydrogenases/reductases (SDR) family.</text>
</comment>
<feature type="non-terminal residue" evidence="4">
    <location>
        <position position="1"/>
    </location>
</feature>